<dbReference type="SUPFAM" id="SSF89447">
    <property type="entry name" value="AbrB/MazE/MraZ-like"/>
    <property type="match status" value="1"/>
</dbReference>
<evidence type="ECO:0000256" key="1">
    <source>
        <dbReference type="ARBA" id="ARBA00013860"/>
    </source>
</evidence>
<evidence type="ECO:0000256" key="7">
    <source>
        <dbReference type="HAMAP-Rule" id="MF_01008"/>
    </source>
</evidence>
<keyword evidence="9" id="KW-0131">Cell cycle</keyword>
<dbReference type="InterPro" id="IPR003444">
    <property type="entry name" value="MraZ"/>
</dbReference>
<gene>
    <name evidence="7" type="primary">mraZ</name>
    <name evidence="9" type="ORF">A3A71_01680</name>
</gene>
<dbReference type="PANTHER" id="PTHR34701:SF1">
    <property type="entry name" value="TRANSCRIPTIONAL REGULATOR MRAZ"/>
    <property type="match status" value="1"/>
</dbReference>
<dbReference type="InterPro" id="IPR007159">
    <property type="entry name" value="SpoVT-AbrB_dom"/>
</dbReference>
<evidence type="ECO:0000259" key="8">
    <source>
        <dbReference type="PROSITE" id="PS51740"/>
    </source>
</evidence>
<protein>
    <recommendedName>
        <fullName evidence="1 7">Transcriptional regulator MraZ</fullName>
    </recommendedName>
</protein>
<dbReference type="GO" id="GO:0003700">
    <property type="term" value="F:DNA-binding transcription factor activity"/>
    <property type="evidence" value="ECO:0007669"/>
    <property type="project" value="UniProtKB-UniRule"/>
</dbReference>
<evidence type="ECO:0000313" key="10">
    <source>
        <dbReference type="Proteomes" id="UP000177481"/>
    </source>
</evidence>
<dbReference type="AlphaFoldDB" id="A0A1F5EBJ8"/>
<dbReference type="InterPro" id="IPR020603">
    <property type="entry name" value="MraZ_dom"/>
</dbReference>
<feature type="domain" description="SpoVT-AbrB" evidence="8">
    <location>
        <begin position="76"/>
        <end position="119"/>
    </location>
</feature>
<organism evidence="9 10">
    <name type="scientific">Candidatus Berkelbacteria bacterium RIFCSPLOWO2_01_FULL_50_28</name>
    <dbReference type="NCBI Taxonomy" id="1797471"/>
    <lineage>
        <taxon>Bacteria</taxon>
        <taxon>Candidatus Berkelbacteria</taxon>
    </lineage>
</organism>
<dbReference type="InterPro" id="IPR035642">
    <property type="entry name" value="MraZ_N"/>
</dbReference>
<dbReference type="InterPro" id="IPR035644">
    <property type="entry name" value="MraZ_C"/>
</dbReference>
<dbReference type="PANTHER" id="PTHR34701">
    <property type="entry name" value="TRANSCRIPTIONAL REGULATOR MRAZ"/>
    <property type="match status" value="1"/>
</dbReference>
<dbReference type="HAMAP" id="MF_01008">
    <property type="entry name" value="MraZ"/>
    <property type="match status" value="1"/>
</dbReference>
<comment type="similarity">
    <text evidence="7">Belongs to the MraZ family.</text>
</comment>
<dbReference type="Proteomes" id="UP000177481">
    <property type="component" value="Unassembled WGS sequence"/>
</dbReference>
<comment type="caution">
    <text evidence="9">The sequence shown here is derived from an EMBL/GenBank/DDBJ whole genome shotgun (WGS) entry which is preliminary data.</text>
</comment>
<name>A0A1F5EBJ8_9BACT</name>
<dbReference type="InterPro" id="IPR038619">
    <property type="entry name" value="MraZ_sf"/>
</dbReference>
<dbReference type="EMBL" id="MEZX01000002">
    <property type="protein sequence ID" value="OGD64743.1"/>
    <property type="molecule type" value="Genomic_DNA"/>
</dbReference>
<dbReference type="NCBIfam" id="TIGR00242">
    <property type="entry name" value="division/cell wall cluster transcriptional repressor MraZ"/>
    <property type="match status" value="1"/>
</dbReference>
<dbReference type="PROSITE" id="PS51740">
    <property type="entry name" value="SPOVT_ABRB"/>
    <property type="match status" value="2"/>
</dbReference>
<evidence type="ECO:0000256" key="2">
    <source>
        <dbReference type="ARBA" id="ARBA00022490"/>
    </source>
</evidence>
<evidence type="ECO:0000313" key="9">
    <source>
        <dbReference type="EMBL" id="OGD64743.1"/>
    </source>
</evidence>
<evidence type="ECO:0000256" key="5">
    <source>
        <dbReference type="ARBA" id="ARBA00023125"/>
    </source>
</evidence>
<keyword evidence="4 7" id="KW-0805">Transcription regulation</keyword>
<sequence length="143" mass="15984">MLIGEYKHSLDGKGRISVPAKFRSELGSSAIVTKGLEGCLFMYPKSQWELMANRLANMPVSSANARAFSRLMLSGAMEVEIDRLGRALLPGYLREYAGLEGETVVTGVYNRVEIWDKKSWTEYSKNAEKNSADIAETLTEWEV</sequence>
<keyword evidence="6 7" id="KW-0804">Transcription</keyword>
<comment type="subunit">
    <text evidence="7">Forms oligomers.</text>
</comment>
<evidence type="ECO:0000256" key="6">
    <source>
        <dbReference type="ARBA" id="ARBA00023163"/>
    </source>
</evidence>
<keyword evidence="9" id="KW-0132">Cell division</keyword>
<comment type="subcellular location">
    <subcellularLocation>
        <location evidence="7">Cytoplasm</location>
        <location evidence="7">Nucleoid</location>
    </subcellularLocation>
</comment>
<dbReference type="GO" id="GO:0009295">
    <property type="term" value="C:nucleoid"/>
    <property type="evidence" value="ECO:0007669"/>
    <property type="project" value="UniProtKB-SubCell"/>
</dbReference>
<dbReference type="GO" id="GO:0051301">
    <property type="term" value="P:cell division"/>
    <property type="evidence" value="ECO:0007669"/>
    <property type="project" value="UniProtKB-KW"/>
</dbReference>
<accession>A0A1F5EBJ8</accession>
<keyword evidence="2 7" id="KW-0963">Cytoplasm</keyword>
<dbReference type="GO" id="GO:0005737">
    <property type="term" value="C:cytoplasm"/>
    <property type="evidence" value="ECO:0007669"/>
    <property type="project" value="UniProtKB-UniRule"/>
</dbReference>
<dbReference type="GO" id="GO:2000143">
    <property type="term" value="P:negative regulation of DNA-templated transcription initiation"/>
    <property type="evidence" value="ECO:0007669"/>
    <property type="project" value="TreeGrafter"/>
</dbReference>
<keyword evidence="3" id="KW-0677">Repeat</keyword>
<dbReference type="GO" id="GO:0000976">
    <property type="term" value="F:transcription cis-regulatory region binding"/>
    <property type="evidence" value="ECO:0007669"/>
    <property type="project" value="TreeGrafter"/>
</dbReference>
<dbReference type="CDD" id="cd16321">
    <property type="entry name" value="MraZ_C"/>
    <property type="match status" value="1"/>
</dbReference>
<evidence type="ECO:0000256" key="4">
    <source>
        <dbReference type="ARBA" id="ARBA00023015"/>
    </source>
</evidence>
<proteinExistence type="inferred from homology"/>
<keyword evidence="5 7" id="KW-0238">DNA-binding</keyword>
<dbReference type="InterPro" id="IPR037914">
    <property type="entry name" value="SpoVT-AbrB_sf"/>
</dbReference>
<evidence type="ECO:0000256" key="3">
    <source>
        <dbReference type="ARBA" id="ARBA00022737"/>
    </source>
</evidence>
<dbReference type="STRING" id="1797471.A3A71_01680"/>
<reference evidence="9 10" key="1">
    <citation type="journal article" date="2016" name="Nat. Commun.">
        <title>Thousands of microbial genomes shed light on interconnected biogeochemical processes in an aquifer system.</title>
        <authorList>
            <person name="Anantharaman K."/>
            <person name="Brown C.T."/>
            <person name="Hug L.A."/>
            <person name="Sharon I."/>
            <person name="Castelle C.J."/>
            <person name="Probst A.J."/>
            <person name="Thomas B.C."/>
            <person name="Singh A."/>
            <person name="Wilkins M.J."/>
            <person name="Karaoz U."/>
            <person name="Brodie E.L."/>
            <person name="Williams K.H."/>
            <person name="Hubbard S.S."/>
            <person name="Banfield J.F."/>
        </authorList>
    </citation>
    <scope>NUCLEOTIDE SEQUENCE [LARGE SCALE GENOMIC DNA]</scope>
</reference>
<dbReference type="Pfam" id="PF02381">
    <property type="entry name" value="MraZ"/>
    <property type="match status" value="2"/>
</dbReference>
<feature type="domain" description="SpoVT-AbrB" evidence="8">
    <location>
        <begin position="5"/>
        <end position="47"/>
    </location>
</feature>
<dbReference type="CDD" id="cd16320">
    <property type="entry name" value="MraZ_N"/>
    <property type="match status" value="1"/>
</dbReference>
<dbReference type="Gene3D" id="3.40.1550.20">
    <property type="entry name" value="Transcriptional regulator MraZ domain"/>
    <property type="match status" value="1"/>
</dbReference>